<gene>
    <name evidence="3" type="ORF">C1SCF055_LOCUS32614</name>
</gene>
<evidence type="ECO:0000313" key="3">
    <source>
        <dbReference type="EMBL" id="CAI4007028.1"/>
    </source>
</evidence>
<dbReference type="PANTHER" id="PTHR13152">
    <property type="entry name" value="TFIIH, POLYPEPTIDE 4"/>
    <property type="match status" value="1"/>
</dbReference>
<proteinExistence type="inferred from homology"/>
<dbReference type="AlphaFoldDB" id="A0A9P1DBX7"/>
<sequence>MSSDLQILQAFTRRCGTKVFYADVVTIQFEEVEGHDALENVVPTSPKTSAGPRFGPPKKAYLCVGQSCLCLLASSMSRRLQAFNGQVDYAWMEKVAVDASSRTKFLVALSLSKAQDPEVSTRCFPALSASQFQVKASLNSFYKRPSQFIVESDDRDELLKLISTYFVADGLHRHGKFESLPRFQHDLGTSPAPSSIVPPTGYKKASFRNYTFFIRKDFQDVPNAVSKAATGHFSMAASKLFDRTFSWSSSPGDVELLVSVVDPLPLASLRPLGREHVRWVALECKQSLLRSWNARVVHNRPYMKKMPFTQCPARMVQYGPIKSQLGELGYVGKTICDFLATFADEKVFEELYSDGASVRVIFREALPPVAQQFVMRLAFGGARPFQEAIFRKWCRGAAFGSSLQILQRLQILRLAQVAQAGAKGQVFMLHKKFQVTLVNYLKFGIGEIAGEHPDSRLEKLDGVSEADLLHHAVSCWDAFLEELTSEASEAPDGDAGDAGDGDGRSEVMTLATALQLLQPGENQNRRLALTSQGFQFILDERQQQLWSLILMCLKKSGKDQAVNALKMIFALGELKLGQRLVSQDSQGKCGQFLQLLQELGILYASKDSKESKDSNTASKASRTHQNHENFYVTPAGLALFKKDSSATLSRITGSSDEDQGIIVESNFKVYCYTSQSNESNRNADRPGSSLHVKLLSYFCEIFLELPKLVVAQLTADSILKALKRGIRVANIVRYLEAAAHPRSTLPSNVKGQLEVWESSRSRAATSPAVLFEWQPGDSDDTFLQAEQLARDTGSLLWSRRRAFDLPPVLVVQAGPSVQQIRDLVKPSKPSKPSASTTSKGKAFAFRLKPEGNASMDLD</sequence>
<accession>A0A9P1DBX7</accession>
<comment type="similarity">
    <text evidence="1">Belongs to the TFB2 family.</text>
</comment>
<keyword evidence="1" id="KW-0234">DNA repair</keyword>
<dbReference type="Gene3D" id="3.30.70.2610">
    <property type="match status" value="1"/>
</dbReference>
<evidence type="ECO:0000313" key="4">
    <source>
        <dbReference type="EMBL" id="CAL1160403.1"/>
    </source>
</evidence>
<dbReference type="GO" id="GO:0000439">
    <property type="term" value="C:transcription factor TFIIH core complex"/>
    <property type="evidence" value="ECO:0007669"/>
    <property type="project" value="InterPro"/>
</dbReference>
<comment type="caution">
    <text evidence="3">The sequence shown here is derived from an EMBL/GenBank/DDBJ whole genome shotgun (WGS) entry which is preliminary data.</text>
</comment>
<keyword evidence="5" id="KW-1185">Reference proteome</keyword>
<comment type="function">
    <text evidence="1">Component of the general transcription and DNA repair factor IIH (TFIIH) core complex which is involved in general and transcription-coupled nucleotide excision repair (NER) of damaged DNA.</text>
</comment>
<dbReference type="GO" id="GO:0001671">
    <property type="term" value="F:ATPase activator activity"/>
    <property type="evidence" value="ECO:0007669"/>
    <property type="project" value="InterPro"/>
</dbReference>
<reference evidence="3" key="1">
    <citation type="submission" date="2022-10" db="EMBL/GenBank/DDBJ databases">
        <authorList>
            <person name="Chen Y."/>
            <person name="Dougan E. K."/>
            <person name="Chan C."/>
            <person name="Rhodes N."/>
            <person name="Thang M."/>
        </authorList>
    </citation>
    <scope>NUCLEOTIDE SEQUENCE</scope>
</reference>
<reference evidence="4" key="2">
    <citation type="submission" date="2024-04" db="EMBL/GenBank/DDBJ databases">
        <authorList>
            <person name="Chen Y."/>
            <person name="Shah S."/>
            <person name="Dougan E. K."/>
            <person name="Thang M."/>
            <person name="Chan C."/>
        </authorList>
    </citation>
    <scope>NUCLEOTIDE SEQUENCE [LARGE SCALE GENOMIC DNA]</scope>
</reference>
<feature type="region of interest" description="Disordered" evidence="2">
    <location>
        <begin position="821"/>
        <end position="858"/>
    </location>
</feature>
<evidence type="ECO:0000313" key="5">
    <source>
        <dbReference type="Proteomes" id="UP001152797"/>
    </source>
</evidence>
<dbReference type="GO" id="GO:0005675">
    <property type="term" value="C:transcription factor TFIIH holo complex"/>
    <property type="evidence" value="ECO:0007669"/>
    <property type="project" value="TreeGrafter"/>
</dbReference>
<dbReference type="PANTHER" id="PTHR13152:SF0">
    <property type="entry name" value="GENERAL TRANSCRIPTION FACTOR IIH SUBUNIT 4"/>
    <property type="match status" value="1"/>
</dbReference>
<dbReference type="Proteomes" id="UP001152797">
    <property type="component" value="Unassembled WGS sequence"/>
</dbReference>
<dbReference type="EMBL" id="CAMXCT020003950">
    <property type="protein sequence ID" value="CAL1160403.1"/>
    <property type="molecule type" value="Genomic_DNA"/>
</dbReference>
<keyword evidence="1" id="KW-0539">Nucleus</keyword>
<name>A0A9P1DBX7_9DINO</name>
<dbReference type="GO" id="GO:0003690">
    <property type="term" value="F:double-stranded DNA binding"/>
    <property type="evidence" value="ECO:0007669"/>
    <property type="project" value="TreeGrafter"/>
</dbReference>
<evidence type="ECO:0000256" key="2">
    <source>
        <dbReference type="SAM" id="MobiDB-lite"/>
    </source>
</evidence>
<comment type="subcellular location">
    <subcellularLocation>
        <location evidence="1">Nucleus</location>
    </subcellularLocation>
</comment>
<dbReference type="Pfam" id="PF03849">
    <property type="entry name" value="Tfb2"/>
    <property type="match status" value="1"/>
</dbReference>
<dbReference type="EMBL" id="CAMXCT010003950">
    <property type="protein sequence ID" value="CAI4007028.1"/>
    <property type="molecule type" value="Genomic_DNA"/>
</dbReference>
<keyword evidence="1" id="KW-0805">Transcription regulation</keyword>
<dbReference type="InterPro" id="IPR004598">
    <property type="entry name" value="TFIIH_p52/Tfb2"/>
</dbReference>
<organism evidence="3">
    <name type="scientific">Cladocopium goreaui</name>
    <dbReference type="NCBI Taxonomy" id="2562237"/>
    <lineage>
        <taxon>Eukaryota</taxon>
        <taxon>Sar</taxon>
        <taxon>Alveolata</taxon>
        <taxon>Dinophyceae</taxon>
        <taxon>Suessiales</taxon>
        <taxon>Symbiodiniaceae</taxon>
        <taxon>Cladocopium</taxon>
    </lineage>
</organism>
<dbReference type="EMBL" id="CAMXCT030003950">
    <property type="protein sequence ID" value="CAL4794340.1"/>
    <property type="molecule type" value="Genomic_DNA"/>
</dbReference>
<keyword evidence="1" id="KW-0804">Transcription</keyword>
<dbReference type="GO" id="GO:0006289">
    <property type="term" value="P:nucleotide-excision repair"/>
    <property type="evidence" value="ECO:0007669"/>
    <property type="project" value="InterPro"/>
</dbReference>
<dbReference type="OrthoDB" id="364513at2759"/>
<evidence type="ECO:0000256" key="1">
    <source>
        <dbReference type="RuleBase" id="RU364024"/>
    </source>
</evidence>
<keyword evidence="1" id="KW-0227">DNA damage</keyword>
<protein>
    <recommendedName>
        <fullName evidence="1">General transcription factor IIH subunit 4</fullName>
    </recommendedName>
</protein>
<feature type="compositionally biased region" description="Low complexity" evidence="2">
    <location>
        <begin position="826"/>
        <end position="842"/>
    </location>
</feature>